<evidence type="ECO:0000256" key="11">
    <source>
        <dbReference type="PIRSR" id="PIRSR000495-1"/>
    </source>
</evidence>
<comment type="function">
    <text evidence="10">IGPS catalyzes the conversion of PRFAR and glutamine to IGP, AICAR and glutamate. The HisH subunit catalyzes the hydrolysis of glutamine to glutamate and ammonia as part of the synthesis of IGP and AICAR. The resulting ammonia molecule is channeled to the active site of HisF.</text>
</comment>
<protein>
    <recommendedName>
        <fullName evidence="10">Imidazole glycerol phosphate synthase subunit HisH</fullName>
        <ecNumber evidence="10">4.3.2.10</ecNumber>
    </recommendedName>
    <alternativeName>
        <fullName evidence="10">IGP synthase glutaminase subunit</fullName>
        <ecNumber evidence="10">3.5.1.2</ecNumber>
    </alternativeName>
    <alternativeName>
        <fullName evidence="10">IGP synthase subunit HisH</fullName>
    </alternativeName>
    <alternativeName>
        <fullName evidence="10">ImGP synthase subunit HisH</fullName>
        <shortName evidence="10">IGPS subunit HisH</shortName>
    </alternativeName>
</protein>
<dbReference type="NCBIfam" id="TIGR01855">
    <property type="entry name" value="IMP_synth_hisH"/>
    <property type="match status" value="1"/>
</dbReference>
<dbReference type="PANTHER" id="PTHR42701">
    <property type="entry name" value="IMIDAZOLE GLYCEROL PHOSPHATE SYNTHASE SUBUNIT HISH"/>
    <property type="match status" value="1"/>
</dbReference>
<dbReference type="GO" id="GO:0005737">
    <property type="term" value="C:cytoplasm"/>
    <property type="evidence" value="ECO:0007669"/>
    <property type="project" value="UniProtKB-SubCell"/>
</dbReference>
<evidence type="ECO:0000256" key="7">
    <source>
        <dbReference type="ARBA" id="ARBA00023239"/>
    </source>
</evidence>
<evidence type="ECO:0000256" key="12">
    <source>
        <dbReference type="SAM" id="MobiDB-lite"/>
    </source>
</evidence>
<dbReference type="PANTHER" id="PTHR42701:SF1">
    <property type="entry name" value="IMIDAZOLE GLYCEROL PHOSPHATE SYNTHASE SUBUNIT HISH"/>
    <property type="match status" value="1"/>
</dbReference>
<dbReference type="GO" id="GO:0000105">
    <property type="term" value="P:L-histidine biosynthetic process"/>
    <property type="evidence" value="ECO:0007669"/>
    <property type="project" value="UniProtKB-UniRule"/>
</dbReference>
<dbReference type="GO" id="GO:0016829">
    <property type="term" value="F:lyase activity"/>
    <property type="evidence" value="ECO:0007669"/>
    <property type="project" value="UniProtKB-KW"/>
</dbReference>
<comment type="pathway">
    <text evidence="1 10">Amino-acid biosynthesis; L-histidine biosynthesis; L-histidine from 5-phospho-alpha-D-ribose 1-diphosphate: step 5/9.</text>
</comment>
<dbReference type="HAMAP" id="MF_00278">
    <property type="entry name" value="HisH"/>
    <property type="match status" value="1"/>
</dbReference>
<comment type="caution">
    <text evidence="14">The sequence shown here is derived from an EMBL/GenBank/DDBJ whole genome shotgun (WGS) entry which is preliminary data.</text>
</comment>
<comment type="catalytic activity">
    <reaction evidence="8 10">
        <text>5-[(5-phospho-1-deoxy-D-ribulos-1-ylimino)methylamino]-1-(5-phospho-beta-D-ribosyl)imidazole-4-carboxamide + L-glutamine = D-erythro-1-(imidazol-4-yl)glycerol 3-phosphate + 5-amino-1-(5-phospho-beta-D-ribosyl)imidazole-4-carboxamide + L-glutamate + H(+)</text>
        <dbReference type="Rhea" id="RHEA:24793"/>
        <dbReference type="ChEBI" id="CHEBI:15378"/>
        <dbReference type="ChEBI" id="CHEBI:29985"/>
        <dbReference type="ChEBI" id="CHEBI:58278"/>
        <dbReference type="ChEBI" id="CHEBI:58359"/>
        <dbReference type="ChEBI" id="CHEBI:58475"/>
        <dbReference type="ChEBI" id="CHEBI:58525"/>
        <dbReference type="EC" id="4.3.2.10"/>
    </reaction>
</comment>
<evidence type="ECO:0000256" key="9">
    <source>
        <dbReference type="ARBA" id="ARBA00049534"/>
    </source>
</evidence>
<feature type="region of interest" description="Disordered" evidence="12">
    <location>
        <begin position="1"/>
        <end position="36"/>
    </location>
</feature>
<dbReference type="AlphaFoldDB" id="A0A844YIT3"/>
<dbReference type="GO" id="GO:0004359">
    <property type="term" value="F:glutaminase activity"/>
    <property type="evidence" value="ECO:0007669"/>
    <property type="project" value="UniProtKB-EC"/>
</dbReference>
<evidence type="ECO:0000256" key="1">
    <source>
        <dbReference type="ARBA" id="ARBA00005091"/>
    </source>
</evidence>
<dbReference type="Proteomes" id="UP000445582">
    <property type="component" value="Unassembled WGS sequence"/>
</dbReference>
<dbReference type="UniPathway" id="UPA00031">
    <property type="reaction ID" value="UER00010"/>
</dbReference>
<organism evidence="14 15">
    <name type="scientific">Qipengyuania oceanensis</name>
    <dbReference type="NCBI Taxonomy" id="1463597"/>
    <lineage>
        <taxon>Bacteria</taxon>
        <taxon>Pseudomonadati</taxon>
        <taxon>Pseudomonadota</taxon>
        <taxon>Alphaproteobacteria</taxon>
        <taxon>Sphingomonadales</taxon>
        <taxon>Erythrobacteraceae</taxon>
        <taxon>Qipengyuania</taxon>
    </lineage>
</organism>
<name>A0A844YIT3_9SPHN</name>
<feature type="active site" evidence="10 11">
    <location>
        <position position="230"/>
    </location>
</feature>
<keyword evidence="10" id="KW-0963">Cytoplasm</keyword>
<keyword evidence="4 10" id="KW-0378">Hydrolase</keyword>
<evidence type="ECO:0000256" key="4">
    <source>
        <dbReference type="ARBA" id="ARBA00022801"/>
    </source>
</evidence>
<comment type="catalytic activity">
    <reaction evidence="9 10">
        <text>L-glutamine + H2O = L-glutamate + NH4(+)</text>
        <dbReference type="Rhea" id="RHEA:15889"/>
        <dbReference type="ChEBI" id="CHEBI:15377"/>
        <dbReference type="ChEBI" id="CHEBI:28938"/>
        <dbReference type="ChEBI" id="CHEBI:29985"/>
        <dbReference type="ChEBI" id="CHEBI:58359"/>
        <dbReference type="EC" id="3.5.1.2"/>
    </reaction>
</comment>
<evidence type="ECO:0000256" key="8">
    <source>
        <dbReference type="ARBA" id="ARBA00047838"/>
    </source>
</evidence>
<keyword evidence="7 10" id="KW-0456">Lyase</keyword>
<evidence type="ECO:0000259" key="13">
    <source>
        <dbReference type="Pfam" id="PF00117"/>
    </source>
</evidence>
<feature type="active site" description="Nucleophile" evidence="10 11">
    <location>
        <position position="126"/>
    </location>
</feature>
<evidence type="ECO:0000256" key="6">
    <source>
        <dbReference type="ARBA" id="ARBA00023102"/>
    </source>
</evidence>
<evidence type="ECO:0000256" key="3">
    <source>
        <dbReference type="ARBA" id="ARBA00022605"/>
    </source>
</evidence>
<feature type="active site" evidence="10 11">
    <location>
        <position position="232"/>
    </location>
</feature>
<keyword evidence="3 10" id="KW-0028">Amino-acid biosynthesis</keyword>
<comment type="subcellular location">
    <subcellularLocation>
        <location evidence="10">Cytoplasm</location>
    </subcellularLocation>
</comment>
<feature type="compositionally biased region" description="Low complexity" evidence="12">
    <location>
        <begin position="1"/>
        <end position="10"/>
    </location>
</feature>
<evidence type="ECO:0000313" key="14">
    <source>
        <dbReference type="EMBL" id="MXO64041.1"/>
    </source>
</evidence>
<reference evidence="14 15" key="1">
    <citation type="submission" date="2019-12" db="EMBL/GenBank/DDBJ databases">
        <title>Genomic-based taxomic classification of the family Erythrobacteraceae.</title>
        <authorList>
            <person name="Xu L."/>
        </authorList>
    </citation>
    <scope>NUCLEOTIDE SEQUENCE [LARGE SCALE GENOMIC DNA]</scope>
    <source>
        <strain evidence="14 15">MCCC 1A09965</strain>
    </source>
</reference>
<evidence type="ECO:0000256" key="10">
    <source>
        <dbReference type="HAMAP-Rule" id="MF_00278"/>
    </source>
</evidence>
<dbReference type="Pfam" id="PF00117">
    <property type="entry name" value="GATase"/>
    <property type="match status" value="1"/>
</dbReference>
<evidence type="ECO:0000256" key="2">
    <source>
        <dbReference type="ARBA" id="ARBA00011152"/>
    </source>
</evidence>
<dbReference type="InterPro" id="IPR010139">
    <property type="entry name" value="Imidazole-glycPsynth_HisH"/>
</dbReference>
<dbReference type="GO" id="GO:0000107">
    <property type="term" value="F:imidazoleglycerol-phosphate synthase activity"/>
    <property type="evidence" value="ECO:0007669"/>
    <property type="project" value="UniProtKB-UniRule"/>
</dbReference>
<keyword evidence="6 10" id="KW-0368">Histidine biosynthesis</keyword>
<comment type="subunit">
    <text evidence="2 10">Heterodimer of HisH and HisF.</text>
</comment>
<keyword evidence="5 10" id="KW-0315">Glutamine amidotransferase</keyword>
<dbReference type="EC" id="3.5.1.2" evidence="10"/>
<feature type="domain" description="Glutamine amidotransferase" evidence="13">
    <location>
        <begin position="48"/>
        <end position="245"/>
    </location>
</feature>
<evidence type="ECO:0000313" key="15">
    <source>
        <dbReference type="Proteomes" id="UP000445582"/>
    </source>
</evidence>
<gene>
    <name evidence="10 14" type="primary">hisH</name>
    <name evidence="14" type="ORF">GRI48_13635</name>
</gene>
<dbReference type="SUPFAM" id="SSF52317">
    <property type="entry name" value="Class I glutamine amidotransferase-like"/>
    <property type="match status" value="1"/>
</dbReference>
<dbReference type="CDD" id="cd01748">
    <property type="entry name" value="GATase1_IGP_Synthase"/>
    <property type="match status" value="1"/>
</dbReference>
<keyword evidence="15" id="KW-1185">Reference proteome</keyword>
<dbReference type="EC" id="4.3.2.10" evidence="10"/>
<dbReference type="InterPro" id="IPR017926">
    <property type="entry name" value="GATASE"/>
</dbReference>
<dbReference type="Gene3D" id="3.40.50.880">
    <property type="match status" value="1"/>
</dbReference>
<dbReference type="InterPro" id="IPR029062">
    <property type="entry name" value="Class_I_gatase-like"/>
</dbReference>
<feature type="compositionally biased region" description="Basic residues" evidence="12">
    <location>
        <begin position="11"/>
        <end position="22"/>
    </location>
</feature>
<evidence type="ECO:0000256" key="5">
    <source>
        <dbReference type="ARBA" id="ARBA00022962"/>
    </source>
</evidence>
<proteinExistence type="inferred from homology"/>
<accession>A0A844YIT3</accession>
<dbReference type="PROSITE" id="PS51273">
    <property type="entry name" value="GATASE_TYPE_1"/>
    <property type="match status" value="1"/>
</dbReference>
<dbReference type="OrthoDB" id="9807137at2"/>
<dbReference type="PIRSF" id="PIRSF000495">
    <property type="entry name" value="Amidotransf_hisH"/>
    <property type="match status" value="1"/>
</dbReference>
<sequence length="251" mass="27088">MAATTTTSARRSTRGSRARYARRSNSIRARAGRSRRPRASSVAEALALIDYGAGNLHSVYNALMAAGAHHVTVTAEPGIVRGAQRIVLPGVGSYKACMEGLSAPDGLIEALEERVLDDGVPFLGICVGMQLLATRGVEHGITEGLDWIPGEVKPIERTDPAIKVPHMGWNDVLQARHHDGSELIEEGEAYFLHSYHFQPDDGHHVAAMTDHGGGLVAAVARDNMLGVQFHPEKSQGYGLALLERFLDWKPS</sequence>
<dbReference type="EMBL" id="WTYN01000006">
    <property type="protein sequence ID" value="MXO64041.1"/>
    <property type="molecule type" value="Genomic_DNA"/>
</dbReference>